<evidence type="ECO:0000313" key="4">
    <source>
        <dbReference type="Proteomes" id="UP000183002"/>
    </source>
</evidence>
<sequence>MLFSSNILWFLPFTLPIAIWVAWSDMKFMKIPNKAVIALAAVYLIMGLAVFPLETWAWGWAIGAIVLLIGFITATLRMLGAGDAKFAAAMAPFFVTADLRVVLALFAASLVAAFASHRLMRAVPAVRRATPDWTSWTHAKFPMGLALAGTLVFYPLLVHALR</sequence>
<dbReference type="GO" id="GO:0004190">
    <property type="term" value="F:aspartic-type endopeptidase activity"/>
    <property type="evidence" value="ECO:0007669"/>
    <property type="project" value="InterPro"/>
</dbReference>
<keyword evidence="4" id="KW-1185">Reference proteome</keyword>
<dbReference type="STRING" id="1077947.SAMN05216227_1005102"/>
<organism evidence="3 4">
    <name type="scientific">Pseudorhodobacter antarcticus</name>
    <dbReference type="NCBI Taxonomy" id="1077947"/>
    <lineage>
        <taxon>Bacteria</taxon>
        <taxon>Pseudomonadati</taxon>
        <taxon>Pseudomonadota</taxon>
        <taxon>Alphaproteobacteria</taxon>
        <taxon>Rhodobacterales</taxon>
        <taxon>Paracoccaceae</taxon>
        <taxon>Pseudorhodobacter</taxon>
    </lineage>
</organism>
<reference evidence="3 4" key="1">
    <citation type="submission" date="2016-10" db="EMBL/GenBank/DDBJ databases">
        <authorList>
            <person name="de Groot N.N."/>
        </authorList>
    </citation>
    <scope>NUCLEOTIDE SEQUENCE [LARGE SCALE GENOMIC DNA]</scope>
    <source>
        <strain evidence="3 4">CGMCC 1.10836</strain>
    </source>
</reference>
<evidence type="ECO:0000256" key="1">
    <source>
        <dbReference type="SAM" id="Phobius"/>
    </source>
</evidence>
<dbReference type="EMBL" id="FOCO01000005">
    <property type="protein sequence ID" value="SEM97294.1"/>
    <property type="molecule type" value="Genomic_DNA"/>
</dbReference>
<feature type="transmembrane region" description="Helical" evidence="1">
    <location>
        <begin position="35"/>
        <end position="51"/>
    </location>
</feature>
<dbReference type="Proteomes" id="UP000183002">
    <property type="component" value="Unassembled WGS sequence"/>
</dbReference>
<evidence type="ECO:0000313" key="3">
    <source>
        <dbReference type="EMBL" id="SEM97294.1"/>
    </source>
</evidence>
<evidence type="ECO:0000259" key="2">
    <source>
        <dbReference type="Pfam" id="PF01478"/>
    </source>
</evidence>
<dbReference type="AlphaFoldDB" id="A0A1H8CS64"/>
<feature type="transmembrane region" description="Helical" evidence="1">
    <location>
        <begin position="141"/>
        <end position="161"/>
    </location>
</feature>
<feature type="transmembrane region" description="Helical" evidence="1">
    <location>
        <begin position="91"/>
        <end position="115"/>
    </location>
</feature>
<feature type="transmembrane region" description="Helical" evidence="1">
    <location>
        <begin position="6"/>
        <end position="23"/>
    </location>
</feature>
<dbReference type="OrthoDB" id="7709484at2"/>
<dbReference type="GO" id="GO:0016020">
    <property type="term" value="C:membrane"/>
    <property type="evidence" value="ECO:0007669"/>
    <property type="project" value="InterPro"/>
</dbReference>
<name>A0A1H8CS64_9RHOB</name>
<gene>
    <name evidence="3" type="ORF">SAMN05216227_1005102</name>
</gene>
<dbReference type="RefSeq" id="WP_050520726.1">
    <property type="nucleotide sequence ID" value="NZ_FOCO01000005.1"/>
</dbReference>
<accession>A0A1H8CS64</accession>
<keyword evidence="1" id="KW-1133">Transmembrane helix</keyword>
<proteinExistence type="predicted"/>
<feature type="domain" description="Prepilin type IV endopeptidase peptidase" evidence="2">
    <location>
        <begin position="15"/>
        <end position="114"/>
    </location>
</feature>
<keyword evidence="1" id="KW-0812">Transmembrane</keyword>
<keyword evidence="1" id="KW-0472">Membrane</keyword>
<dbReference type="Pfam" id="PF01478">
    <property type="entry name" value="Peptidase_A24"/>
    <property type="match status" value="1"/>
</dbReference>
<protein>
    <submittedName>
        <fullName evidence="3">Prepilin peptidase CpaA</fullName>
    </submittedName>
</protein>
<dbReference type="InterPro" id="IPR000045">
    <property type="entry name" value="Prepilin_IV_endopep_pep"/>
</dbReference>
<feature type="transmembrane region" description="Helical" evidence="1">
    <location>
        <begin position="57"/>
        <end position="79"/>
    </location>
</feature>
<dbReference type="Gene3D" id="1.20.120.1220">
    <property type="match status" value="1"/>
</dbReference>